<keyword evidence="1" id="KW-1133">Transmembrane helix</keyword>
<comment type="caution">
    <text evidence="2">The sequence shown here is derived from an EMBL/GenBank/DDBJ whole genome shotgun (WGS) entry which is preliminary data.</text>
</comment>
<reference evidence="2" key="1">
    <citation type="journal article" date="2007" name="Int. J. Syst. Evol. Microbiol.">
        <title>Luteimonas composti sp. nov., a moderately thermophilic bacterium isolated from food waste.</title>
        <authorList>
            <person name="Young C.C."/>
            <person name="Kampfer P."/>
            <person name="Chen W.M."/>
            <person name="Yen W.S."/>
            <person name="Arun A.B."/>
            <person name="Lai W.A."/>
            <person name="Shen F.T."/>
            <person name="Rekha P.D."/>
            <person name="Lin K.Y."/>
            <person name="Chou J.H."/>
        </authorList>
    </citation>
    <scope>NUCLEOTIDE SEQUENCE</scope>
    <source>
        <strain evidence="2">CC-YY355</strain>
    </source>
</reference>
<reference evidence="2" key="2">
    <citation type="submission" date="2023-04" db="EMBL/GenBank/DDBJ databases">
        <authorList>
            <person name="Sun J.-Q."/>
        </authorList>
    </citation>
    <scope>NUCLEOTIDE SEQUENCE</scope>
    <source>
        <strain evidence="2">CC-YY355</strain>
    </source>
</reference>
<gene>
    <name evidence="2" type="ORF">QF205_11000</name>
</gene>
<dbReference type="RefSeq" id="WP_280942809.1">
    <property type="nucleotide sequence ID" value="NZ_JARYGX010000021.1"/>
</dbReference>
<feature type="transmembrane region" description="Helical" evidence="1">
    <location>
        <begin position="21"/>
        <end position="40"/>
    </location>
</feature>
<evidence type="ECO:0000313" key="2">
    <source>
        <dbReference type="EMBL" id="MDH7453590.1"/>
    </source>
</evidence>
<keyword evidence="1" id="KW-0812">Transmembrane</keyword>
<proteinExistence type="predicted"/>
<dbReference type="EMBL" id="JARYGX010000021">
    <property type="protein sequence ID" value="MDH7453590.1"/>
    <property type="molecule type" value="Genomic_DNA"/>
</dbReference>
<name>A0ABT6MT31_9GAMM</name>
<protein>
    <submittedName>
        <fullName evidence="2">Uncharacterized protein</fullName>
    </submittedName>
</protein>
<evidence type="ECO:0000256" key="1">
    <source>
        <dbReference type="SAM" id="Phobius"/>
    </source>
</evidence>
<feature type="transmembrane region" description="Helical" evidence="1">
    <location>
        <begin position="60"/>
        <end position="79"/>
    </location>
</feature>
<organism evidence="2 3">
    <name type="scientific">Luteimonas composti</name>
    <dbReference type="NCBI Taxonomy" id="398257"/>
    <lineage>
        <taxon>Bacteria</taxon>
        <taxon>Pseudomonadati</taxon>
        <taxon>Pseudomonadota</taxon>
        <taxon>Gammaproteobacteria</taxon>
        <taxon>Lysobacterales</taxon>
        <taxon>Lysobacteraceae</taxon>
        <taxon>Luteimonas</taxon>
    </lineage>
</organism>
<sequence>MRRYVWGWRLRYWWMDTDSGARAHVVGFCMAVLVLVAQLVRMAVTATLPRPAGEPAQAVYWWVVQLIILVVAAVVAYALRPKPQGAEQRKAEPPTVEDGTAVKDYGGTVWIEHDDNFLLAWKVVGQDPIYGEGGKK</sequence>
<dbReference type="Proteomes" id="UP001160550">
    <property type="component" value="Unassembled WGS sequence"/>
</dbReference>
<accession>A0ABT6MT31</accession>
<keyword evidence="3" id="KW-1185">Reference proteome</keyword>
<evidence type="ECO:0000313" key="3">
    <source>
        <dbReference type="Proteomes" id="UP001160550"/>
    </source>
</evidence>
<keyword evidence="1" id="KW-0472">Membrane</keyword>